<protein>
    <submittedName>
        <fullName evidence="2">Uncharacterized protein</fullName>
    </submittedName>
</protein>
<evidence type="ECO:0000313" key="2">
    <source>
        <dbReference type="EMBL" id="GFD29045.1"/>
    </source>
</evidence>
<gene>
    <name evidence="2" type="ORF">Tci_901014</name>
</gene>
<proteinExistence type="predicted"/>
<comment type="caution">
    <text evidence="2">The sequence shown here is derived from an EMBL/GenBank/DDBJ whole genome shotgun (WGS) entry which is preliminary data.</text>
</comment>
<dbReference type="AlphaFoldDB" id="A0A699V1B0"/>
<feature type="region of interest" description="Disordered" evidence="1">
    <location>
        <begin position="1"/>
        <end position="52"/>
    </location>
</feature>
<dbReference type="EMBL" id="BKCJ011391152">
    <property type="protein sequence ID" value="GFD29045.1"/>
    <property type="molecule type" value="Genomic_DNA"/>
</dbReference>
<reference evidence="2" key="1">
    <citation type="journal article" date="2019" name="Sci. Rep.">
        <title>Draft genome of Tanacetum cinerariifolium, the natural source of mosquito coil.</title>
        <authorList>
            <person name="Yamashiro T."/>
            <person name="Shiraishi A."/>
            <person name="Satake H."/>
            <person name="Nakayama K."/>
        </authorList>
    </citation>
    <scope>NUCLEOTIDE SEQUENCE</scope>
</reference>
<name>A0A699V1B0_TANCI</name>
<feature type="compositionally biased region" description="Basic and acidic residues" evidence="1">
    <location>
        <begin position="30"/>
        <end position="52"/>
    </location>
</feature>
<sequence length="52" mass="5219">SSPGIAAAGDSESENTSSPAEVGSPGKAEANAKRAAEDKSDGLSQELERMRA</sequence>
<evidence type="ECO:0000256" key="1">
    <source>
        <dbReference type="SAM" id="MobiDB-lite"/>
    </source>
</evidence>
<organism evidence="2">
    <name type="scientific">Tanacetum cinerariifolium</name>
    <name type="common">Dalmatian daisy</name>
    <name type="synonym">Chrysanthemum cinerariifolium</name>
    <dbReference type="NCBI Taxonomy" id="118510"/>
    <lineage>
        <taxon>Eukaryota</taxon>
        <taxon>Viridiplantae</taxon>
        <taxon>Streptophyta</taxon>
        <taxon>Embryophyta</taxon>
        <taxon>Tracheophyta</taxon>
        <taxon>Spermatophyta</taxon>
        <taxon>Magnoliopsida</taxon>
        <taxon>eudicotyledons</taxon>
        <taxon>Gunneridae</taxon>
        <taxon>Pentapetalae</taxon>
        <taxon>asterids</taxon>
        <taxon>campanulids</taxon>
        <taxon>Asterales</taxon>
        <taxon>Asteraceae</taxon>
        <taxon>Asteroideae</taxon>
        <taxon>Anthemideae</taxon>
        <taxon>Anthemidinae</taxon>
        <taxon>Tanacetum</taxon>
    </lineage>
</organism>
<feature type="non-terminal residue" evidence="2">
    <location>
        <position position="1"/>
    </location>
</feature>
<accession>A0A699V1B0</accession>